<evidence type="ECO:0000256" key="2">
    <source>
        <dbReference type="ARBA" id="ARBA00022840"/>
    </source>
</evidence>
<keyword evidence="1" id="KW-0547">Nucleotide-binding</keyword>
<evidence type="ECO:0000259" key="3">
    <source>
        <dbReference type="PROSITE" id="PS50893"/>
    </source>
</evidence>
<sequence>MKKHILEISGIQKKFSGKLLLSDIYLKIETGEIIGLLGHNGSGKSTLLKIVSCNLSASDKSVFIDGVSKNNSSELVDEISYMCQDQFVPNHLSVLKTIELSVAKQKWDLFYKDDFVKPLLRQKIKNLSYGELRYLQVKLVLFNSSKFILLDEPFSGLSPIMIENIVQLIKENSQEKGIIITDHQYENVMKISTGLLLLKEGKLHKVNKKAELVENGYLTDSAIF</sequence>
<dbReference type="InterPro" id="IPR027417">
    <property type="entry name" value="P-loop_NTPase"/>
</dbReference>
<evidence type="ECO:0000313" key="5">
    <source>
        <dbReference type="Proteomes" id="UP000251561"/>
    </source>
</evidence>
<keyword evidence="5" id="KW-1185">Reference proteome</keyword>
<dbReference type="KEGG" id="ffl:HYN86_03175"/>
<dbReference type="EMBL" id="CP030261">
    <property type="protein sequence ID" value="AXB55655.1"/>
    <property type="molecule type" value="Genomic_DNA"/>
</dbReference>
<dbReference type="PROSITE" id="PS50893">
    <property type="entry name" value="ABC_TRANSPORTER_2"/>
    <property type="match status" value="1"/>
</dbReference>
<gene>
    <name evidence="4" type="ORF">HYN86_03175</name>
</gene>
<protein>
    <submittedName>
        <fullName evidence="4">ABC transporter</fullName>
    </submittedName>
</protein>
<dbReference type="GO" id="GO:0016887">
    <property type="term" value="F:ATP hydrolysis activity"/>
    <property type="evidence" value="ECO:0007669"/>
    <property type="project" value="InterPro"/>
</dbReference>
<evidence type="ECO:0000313" key="4">
    <source>
        <dbReference type="EMBL" id="AXB55655.1"/>
    </source>
</evidence>
<evidence type="ECO:0000256" key="1">
    <source>
        <dbReference type="ARBA" id="ARBA00022741"/>
    </source>
</evidence>
<organism evidence="4 5">
    <name type="scientific">Flavobacterium fluviale</name>
    <dbReference type="NCBI Taxonomy" id="2249356"/>
    <lineage>
        <taxon>Bacteria</taxon>
        <taxon>Pseudomonadati</taxon>
        <taxon>Bacteroidota</taxon>
        <taxon>Flavobacteriia</taxon>
        <taxon>Flavobacteriales</taxon>
        <taxon>Flavobacteriaceae</taxon>
        <taxon>Flavobacterium</taxon>
    </lineage>
</organism>
<dbReference type="InterPro" id="IPR003439">
    <property type="entry name" value="ABC_transporter-like_ATP-bd"/>
</dbReference>
<dbReference type="SMART" id="SM00382">
    <property type="entry name" value="AAA"/>
    <property type="match status" value="1"/>
</dbReference>
<dbReference type="OrthoDB" id="9801987at2"/>
<dbReference type="SUPFAM" id="SSF52540">
    <property type="entry name" value="P-loop containing nucleoside triphosphate hydrolases"/>
    <property type="match status" value="1"/>
</dbReference>
<dbReference type="Proteomes" id="UP000251561">
    <property type="component" value="Chromosome"/>
</dbReference>
<dbReference type="Gene3D" id="3.40.50.300">
    <property type="entry name" value="P-loop containing nucleotide triphosphate hydrolases"/>
    <property type="match status" value="1"/>
</dbReference>
<dbReference type="AlphaFoldDB" id="A0A344LP13"/>
<proteinExistence type="predicted"/>
<dbReference type="GO" id="GO:0005524">
    <property type="term" value="F:ATP binding"/>
    <property type="evidence" value="ECO:0007669"/>
    <property type="project" value="UniProtKB-KW"/>
</dbReference>
<feature type="domain" description="ABC transporter" evidence="3">
    <location>
        <begin position="6"/>
        <end position="223"/>
    </location>
</feature>
<accession>A0A344LP13</accession>
<dbReference type="PANTHER" id="PTHR43158:SF1">
    <property type="entry name" value="ABC TRANSPORTER, ATP-BINDING PROTEIN"/>
    <property type="match status" value="1"/>
</dbReference>
<keyword evidence="2" id="KW-0067">ATP-binding</keyword>
<dbReference type="RefSeq" id="WP_113676733.1">
    <property type="nucleotide sequence ID" value="NZ_CP030261.1"/>
</dbReference>
<dbReference type="InterPro" id="IPR003593">
    <property type="entry name" value="AAA+_ATPase"/>
</dbReference>
<name>A0A344LP13_9FLAO</name>
<dbReference type="PANTHER" id="PTHR43158">
    <property type="entry name" value="SKFA PEPTIDE EXPORT ATP-BINDING PROTEIN SKFE"/>
    <property type="match status" value="1"/>
</dbReference>
<reference evidence="4 5" key="1">
    <citation type="submission" date="2018-06" db="EMBL/GenBank/DDBJ databases">
        <title>Genome sequencing of Flavobacterium.</title>
        <authorList>
            <person name="Baek M.-G."/>
            <person name="Yi H."/>
        </authorList>
    </citation>
    <scope>NUCLEOTIDE SEQUENCE [LARGE SCALE GENOMIC DNA]</scope>
    <source>
        <strain evidence="4 5">HYN0086</strain>
    </source>
</reference>
<dbReference type="Pfam" id="PF00005">
    <property type="entry name" value="ABC_tran"/>
    <property type="match status" value="1"/>
</dbReference>